<feature type="non-terminal residue" evidence="1">
    <location>
        <position position="159"/>
    </location>
</feature>
<accession>A0A0F9GIC5</accession>
<evidence type="ECO:0008006" key="2">
    <source>
        <dbReference type="Google" id="ProtNLM"/>
    </source>
</evidence>
<evidence type="ECO:0000313" key="1">
    <source>
        <dbReference type="EMBL" id="KKL69210.1"/>
    </source>
</evidence>
<protein>
    <recommendedName>
        <fullName evidence="2">Terminase large subunit gp17-like C-terminal domain-containing protein</fullName>
    </recommendedName>
</protein>
<organism evidence="1">
    <name type="scientific">marine sediment metagenome</name>
    <dbReference type="NCBI Taxonomy" id="412755"/>
    <lineage>
        <taxon>unclassified sequences</taxon>
        <taxon>metagenomes</taxon>
        <taxon>ecological metagenomes</taxon>
    </lineage>
</organism>
<dbReference type="AlphaFoldDB" id="A0A0F9GIC5"/>
<proteinExistence type="predicted"/>
<name>A0A0F9GIC5_9ZZZZ</name>
<sequence length="159" mass="17871">MAEVTEELFDTAGDIDPTDEEAVQEAFAPFFDADADPEFATAVGSVNEFALTECGIVTKRLDRLRYINLLNEYLLEVSSAGDNAVLIIDEAQNVVEEPPSFPIFCDIFDPPEIPAEIDNRRLEQIAPDSDWRIWLLHPGRRWGKGYAAARWIVDRVRSG</sequence>
<gene>
    <name evidence="1" type="ORF">LCGC14_2117250</name>
</gene>
<dbReference type="EMBL" id="LAZR01026286">
    <property type="protein sequence ID" value="KKL69210.1"/>
    <property type="molecule type" value="Genomic_DNA"/>
</dbReference>
<comment type="caution">
    <text evidence="1">The sequence shown here is derived from an EMBL/GenBank/DDBJ whole genome shotgun (WGS) entry which is preliminary data.</text>
</comment>
<reference evidence="1" key="1">
    <citation type="journal article" date="2015" name="Nature">
        <title>Complex archaea that bridge the gap between prokaryotes and eukaryotes.</title>
        <authorList>
            <person name="Spang A."/>
            <person name="Saw J.H."/>
            <person name="Jorgensen S.L."/>
            <person name="Zaremba-Niedzwiedzka K."/>
            <person name="Martijn J."/>
            <person name="Lind A.E."/>
            <person name="van Eijk R."/>
            <person name="Schleper C."/>
            <person name="Guy L."/>
            <person name="Ettema T.J."/>
        </authorList>
    </citation>
    <scope>NUCLEOTIDE SEQUENCE</scope>
</reference>